<dbReference type="Pfam" id="PF00494">
    <property type="entry name" value="SQS_PSY"/>
    <property type="match status" value="1"/>
</dbReference>
<proteinExistence type="predicted"/>
<protein>
    <submittedName>
        <fullName evidence="1">Phytoene synthase</fullName>
        <ecNumber evidence="1">2.5.1.32</ecNumber>
    </submittedName>
</protein>
<sequence>MTENSAPHLYYQRMVDKYDHDRYLTILYSPAEKRSALFALYAFNYEISKIREVVSEPMLGEIRLQWWREAIEGIFQGDMRNHEVIPTLSAAITQNEICRDSLMTIIDGRAQDLYDEALKNNAELEKYLSQTAGKLSCLAVHILGQRDIDDLAQRLGIAWGYLGIIRAVPYHLSLKKNYIPADLMNKYGLSHAKFLSPDGAAETKSIIQALCHQAQQHLDHITANKGRIETTSRSAFLLTSLARSYLQTIKKADFNPFVLAEKKDALPRQWRLFISAMFNHI</sequence>
<dbReference type="InterPro" id="IPR008949">
    <property type="entry name" value="Isoprenoid_synthase_dom_sf"/>
</dbReference>
<dbReference type="Gene3D" id="1.10.600.10">
    <property type="entry name" value="Farnesyl Diphosphate Synthase"/>
    <property type="match status" value="1"/>
</dbReference>
<accession>A0A3B1B2Q4</accession>
<reference evidence="1" key="1">
    <citation type="submission" date="2018-06" db="EMBL/GenBank/DDBJ databases">
        <authorList>
            <person name="Zhirakovskaya E."/>
        </authorList>
    </citation>
    <scope>NUCLEOTIDE SEQUENCE</scope>
</reference>
<evidence type="ECO:0000313" key="1">
    <source>
        <dbReference type="EMBL" id="VAX04580.1"/>
    </source>
</evidence>
<dbReference type="AlphaFoldDB" id="A0A3B1B2Q4"/>
<gene>
    <name evidence="1" type="ORF">MNBD_ALPHA03-980</name>
</gene>
<dbReference type="EMBL" id="UOFW01000098">
    <property type="protein sequence ID" value="VAX04580.1"/>
    <property type="molecule type" value="Genomic_DNA"/>
</dbReference>
<name>A0A3B1B2Q4_9ZZZZ</name>
<dbReference type="PANTHER" id="PTHR31480">
    <property type="entry name" value="BIFUNCTIONAL LYCOPENE CYCLASE/PHYTOENE SYNTHASE"/>
    <property type="match status" value="1"/>
</dbReference>
<dbReference type="SUPFAM" id="SSF48576">
    <property type="entry name" value="Terpenoid synthases"/>
    <property type="match status" value="1"/>
</dbReference>
<dbReference type="InterPro" id="IPR002060">
    <property type="entry name" value="Squ/phyt_synthse"/>
</dbReference>
<organism evidence="1">
    <name type="scientific">hydrothermal vent metagenome</name>
    <dbReference type="NCBI Taxonomy" id="652676"/>
    <lineage>
        <taxon>unclassified sequences</taxon>
        <taxon>metagenomes</taxon>
        <taxon>ecological metagenomes</taxon>
    </lineage>
</organism>
<dbReference type="GO" id="GO:0046905">
    <property type="term" value="F:15-cis-phytoene synthase activity"/>
    <property type="evidence" value="ECO:0007669"/>
    <property type="project" value="UniProtKB-EC"/>
</dbReference>
<dbReference type="EC" id="2.5.1.32" evidence="1"/>
<keyword evidence="1" id="KW-0808">Transferase</keyword>